<accession>A0A6G1JHL9</accession>
<evidence type="ECO:0000256" key="2">
    <source>
        <dbReference type="ARBA" id="ARBA00006484"/>
    </source>
</evidence>
<dbReference type="InterPro" id="IPR057326">
    <property type="entry name" value="KR_dom"/>
</dbReference>
<evidence type="ECO:0000256" key="10">
    <source>
        <dbReference type="ARBA" id="ARBA00068717"/>
    </source>
</evidence>
<evidence type="ECO:0000256" key="1">
    <source>
        <dbReference type="ARBA" id="ARBA00004141"/>
    </source>
</evidence>
<keyword evidence="6" id="KW-0560">Oxidoreductase</keyword>
<evidence type="ECO:0000256" key="13">
    <source>
        <dbReference type="SAM" id="MobiDB-lite"/>
    </source>
</evidence>
<keyword evidence="5" id="KW-1133">Transmembrane helix</keyword>
<comment type="subcellular location">
    <subcellularLocation>
        <location evidence="1">Membrane</location>
        <topology evidence="1">Multi-pass membrane protein</topology>
    </subcellularLocation>
</comment>
<comment type="similarity">
    <text evidence="2 12">Belongs to the short-chain dehydrogenases/reductases (SDR) family.</text>
</comment>
<gene>
    <name evidence="16" type="ORF">K458DRAFT_289871</name>
</gene>
<evidence type="ECO:0000313" key="17">
    <source>
        <dbReference type="Proteomes" id="UP000799291"/>
    </source>
</evidence>
<dbReference type="PANTHER" id="PTHR24322">
    <property type="entry name" value="PKSB"/>
    <property type="match status" value="1"/>
</dbReference>
<proteinExistence type="inferred from homology"/>
<evidence type="ECO:0000256" key="5">
    <source>
        <dbReference type="ARBA" id="ARBA00022989"/>
    </source>
</evidence>
<dbReference type="InterPro" id="IPR036291">
    <property type="entry name" value="NAD(P)-bd_dom_sf"/>
</dbReference>
<evidence type="ECO:0000256" key="4">
    <source>
        <dbReference type="ARBA" id="ARBA00022857"/>
    </source>
</evidence>
<feature type="chain" id="PRO_5026333825" description="Short-chain dehydrogenase/reductase 3" evidence="14">
    <location>
        <begin position="24"/>
        <end position="355"/>
    </location>
</feature>
<organism evidence="16 17">
    <name type="scientific">Lentithecium fluviatile CBS 122367</name>
    <dbReference type="NCBI Taxonomy" id="1168545"/>
    <lineage>
        <taxon>Eukaryota</taxon>
        <taxon>Fungi</taxon>
        <taxon>Dikarya</taxon>
        <taxon>Ascomycota</taxon>
        <taxon>Pezizomycotina</taxon>
        <taxon>Dothideomycetes</taxon>
        <taxon>Pleosporomycetidae</taxon>
        <taxon>Pleosporales</taxon>
        <taxon>Massarineae</taxon>
        <taxon>Lentitheciaceae</taxon>
        <taxon>Lentithecium</taxon>
    </lineage>
</organism>
<dbReference type="PANTHER" id="PTHR24322:SF736">
    <property type="entry name" value="RETINOL DEHYDROGENASE 10"/>
    <property type="match status" value="1"/>
</dbReference>
<evidence type="ECO:0000256" key="12">
    <source>
        <dbReference type="RuleBase" id="RU000363"/>
    </source>
</evidence>
<feature type="region of interest" description="Disordered" evidence="13">
    <location>
        <begin position="334"/>
        <end position="355"/>
    </location>
</feature>
<evidence type="ECO:0000256" key="8">
    <source>
        <dbReference type="ARBA" id="ARBA00023136"/>
    </source>
</evidence>
<dbReference type="SUPFAM" id="SSF51735">
    <property type="entry name" value="NAD(P)-binding Rossmann-fold domains"/>
    <property type="match status" value="1"/>
</dbReference>
<dbReference type="GO" id="GO:0052650">
    <property type="term" value="F:all-trans-retinol dehydrogenase (NADP+) activity"/>
    <property type="evidence" value="ECO:0007669"/>
    <property type="project" value="UniProtKB-ARBA"/>
</dbReference>
<evidence type="ECO:0000256" key="11">
    <source>
        <dbReference type="ARBA" id="ARBA00082544"/>
    </source>
</evidence>
<keyword evidence="14" id="KW-0732">Signal</keyword>
<sequence>MHLARCLVVAAAYLALLAGPASSGSPKLLPLSEDQSTLVLRILRWVTGLLLVREINCVLNQWAENRWVFRSDESAWDWKNEVAVVTGGSAGIGAIVVKKLLSHGIRVAVLDVQPLADAFQQDERNRISLYRCNIASPEEVHMAAEAVRSDHGSPSILINNAGIGNAGTILEMTPTRLQTLFGVNLLSHWYTIQEFLPDMIAKRKGHVMSTSSMSAWVAFAGAAEYAATKTGLTALHESLTQELKHRYKCPQIKTSIVYPTWTRTRLITSIEKGIQHAKQPIMDPEEVAEAMVKQIIAAKSGQILLGPSIATAIRAFPIWLQETIRDGMGQVVTGNATTAVPPPPRAGAGGSEDTS</sequence>
<feature type="signal peptide" evidence="14">
    <location>
        <begin position="1"/>
        <end position="23"/>
    </location>
</feature>
<dbReference type="PRINTS" id="PR00081">
    <property type="entry name" value="GDHRDH"/>
</dbReference>
<keyword evidence="7" id="KW-0443">Lipid metabolism</keyword>
<evidence type="ECO:0000256" key="6">
    <source>
        <dbReference type="ARBA" id="ARBA00023002"/>
    </source>
</evidence>
<dbReference type="SMART" id="SM00822">
    <property type="entry name" value="PKS_KR"/>
    <property type="match status" value="1"/>
</dbReference>
<name>A0A6G1JHL9_9PLEO</name>
<keyword evidence="4" id="KW-0521">NADP</keyword>
<keyword evidence="8" id="KW-0472">Membrane</keyword>
<dbReference type="EMBL" id="MU005571">
    <property type="protein sequence ID" value="KAF2690044.1"/>
    <property type="molecule type" value="Genomic_DNA"/>
</dbReference>
<evidence type="ECO:0000259" key="15">
    <source>
        <dbReference type="SMART" id="SM00822"/>
    </source>
</evidence>
<evidence type="ECO:0000256" key="3">
    <source>
        <dbReference type="ARBA" id="ARBA00022692"/>
    </source>
</evidence>
<evidence type="ECO:0000256" key="14">
    <source>
        <dbReference type="SAM" id="SignalP"/>
    </source>
</evidence>
<dbReference type="InterPro" id="IPR002347">
    <property type="entry name" value="SDR_fam"/>
</dbReference>
<protein>
    <recommendedName>
        <fullName evidence="10">Short-chain dehydrogenase/reductase 3</fullName>
    </recommendedName>
    <alternativeName>
        <fullName evidence="11">Retinal short-chain dehydrogenase/reductase 1</fullName>
    </alternativeName>
</protein>
<dbReference type="FunFam" id="3.40.50.720:FF:000131">
    <property type="entry name" value="Short-chain dehydrogenase/reductase 3"/>
    <property type="match status" value="1"/>
</dbReference>
<reference evidence="16" key="1">
    <citation type="journal article" date="2020" name="Stud. Mycol.">
        <title>101 Dothideomycetes genomes: a test case for predicting lifestyles and emergence of pathogens.</title>
        <authorList>
            <person name="Haridas S."/>
            <person name="Albert R."/>
            <person name="Binder M."/>
            <person name="Bloem J."/>
            <person name="Labutti K."/>
            <person name="Salamov A."/>
            <person name="Andreopoulos B."/>
            <person name="Baker S."/>
            <person name="Barry K."/>
            <person name="Bills G."/>
            <person name="Bluhm B."/>
            <person name="Cannon C."/>
            <person name="Castanera R."/>
            <person name="Culley D."/>
            <person name="Daum C."/>
            <person name="Ezra D."/>
            <person name="Gonzalez J."/>
            <person name="Henrissat B."/>
            <person name="Kuo A."/>
            <person name="Liang C."/>
            <person name="Lipzen A."/>
            <person name="Lutzoni F."/>
            <person name="Magnuson J."/>
            <person name="Mondo S."/>
            <person name="Nolan M."/>
            <person name="Ohm R."/>
            <person name="Pangilinan J."/>
            <person name="Park H.-J."/>
            <person name="Ramirez L."/>
            <person name="Alfaro M."/>
            <person name="Sun H."/>
            <person name="Tritt A."/>
            <person name="Yoshinaga Y."/>
            <person name="Zwiers L.-H."/>
            <person name="Turgeon B."/>
            <person name="Goodwin S."/>
            <person name="Spatafora J."/>
            <person name="Crous P."/>
            <person name="Grigoriev I."/>
        </authorList>
    </citation>
    <scope>NUCLEOTIDE SEQUENCE</scope>
    <source>
        <strain evidence="16">CBS 122367</strain>
    </source>
</reference>
<dbReference type="OrthoDB" id="10253736at2759"/>
<keyword evidence="3" id="KW-0812">Transmembrane</keyword>
<dbReference type="Proteomes" id="UP000799291">
    <property type="component" value="Unassembled WGS sequence"/>
</dbReference>
<dbReference type="GO" id="GO:0016020">
    <property type="term" value="C:membrane"/>
    <property type="evidence" value="ECO:0007669"/>
    <property type="project" value="UniProtKB-SubCell"/>
</dbReference>
<dbReference type="PRINTS" id="PR00080">
    <property type="entry name" value="SDRFAMILY"/>
</dbReference>
<evidence type="ECO:0000256" key="9">
    <source>
        <dbReference type="ARBA" id="ARBA00059620"/>
    </source>
</evidence>
<evidence type="ECO:0000313" key="16">
    <source>
        <dbReference type="EMBL" id="KAF2690044.1"/>
    </source>
</evidence>
<dbReference type="Pfam" id="PF00106">
    <property type="entry name" value="adh_short"/>
    <property type="match status" value="1"/>
</dbReference>
<dbReference type="AlphaFoldDB" id="A0A6G1JHL9"/>
<feature type="domain" description="Ketoreductase" evidence="15">
    <location>
        <begin position="81"/>
        <end position="264"/>
    </location>
</feature>
<dbReference type="Gene3D" id="3.40.50.720">
    <property type="entry name" value="NAD(P)-binding Rossmann-like Domain"/>
    <property type="match status" value="1"/>
</dbReference>
<evidence type="ECO:0000256" key="7">
    <source>
        <dbReference type="ARBA" id="ARBA00023098"/>
    </source>
</evidence>
<keyword evidence="17" id="KW-1185">Reference proteome</keyword>
<comment type="function">
    <text evidence="9">Catalyzes the reduction of all-trans-retinal to all-trans-retinol in the presence of NADPH.</text>
</comment>